<protein>
    <submittedName>
        <fullName evidence="1">Uncharacterized protein</fullName>
    </submittedName>
</protein>
<name>A0A1X7VGM2_AMPQE</name>
<accession>A0A1X7VGM2</accession>
<dbReference type="AlphaFoldDB" id="A0A1X7VGM2"/>
<organism evidence="1">
    <name type="scientific">Amphimedon queenslandica</name>
    <name type="common">Sponge</name>
    <dbReference type="NCBI Taxonomy" id="400682"/>
    <lineage>
        <taxon>Eukaryota</taxon>
        <taxon>Metazoa</taxon>
        <taxon>Porifera</taxon>
        <taxon>Demospongiae</taxon>
        <taxon>Heteroscleromorpha</taxon>
        <taxon>Haplosclerida</taxon>
        <taxon>Niphatidae</taxon>
        <taxon>Amphimedon</taxon>
    </lineage>
</organism>
<dbReference type="EnsemblMetazoa" id="Aqu2.1.38924_001">
    <property type="protein sequence ID" value="Aqu2.1.38924_001"/>
    <property type="gene ID" value="Aqu2.1.38924"/>
</dbReference>
<evidence type="ECO:0000313" key="1">
    <source>
        <dbReference type="EnsemblMetazoa" id="Aqu2.1.38924_001"/>
    </source>
</evidence>
<reference evidence="1" key="1">
    <citation type="submission" date="2017-05" db="UniProtKB">
        <authorList>
            <consortium name="EnsemblMetazoa"/>
        </authorList>
    </citation>
    <scope>IDENTIFICATION</scope>
</reference>
<proteinExistence type="predicted"/>
<dbReference type="InParanoid" id="A0A1X7VGM2"/>
<sequence length="132" mass="14700">MVDLFYPVYALKRTLPKARPVKALHKSSPVLDPTTWETFTTAKSSTTLATFSKEPTAVFLKSCFMSPKHQSGENFSMPNGKKGDLDRFIPVCQYSLGQILNKSNILILTCKVVSICQYLPPSLRPLPHPLGM</sequence>